<proteinExistence type="predicted"/>
<evidence type="ECO:0000256" key="1">
    <source>
        <dbReference type="SAM" id="Phobius"/>
    </source>
</evidence>
<dbReference type="AlphaFoldDB" id="A0A955L8H3"/>
<organism evidence="2 3">
    <name type="scientific">Candidatus Dojkabacteria bacterium</name>
    <dbReference type="NCBI Taxonomy" id="2099670"/>
    <lineage>
        <taxon>Bacteria</taxon>
        <taxon>Candidatus Dojkabacteria</taxon>
    </lineage>
</organism>
<dbReference type="Proteomes" id="UP000754563">
    <property type="component" value="Unassembled WGS sequence"/>
</dbReference>
<reference evidence="2" key="2">
    <citation type="journal article" date="2021" name="Microbiome">
        <title>Successional dynamics and alternative stable states in a saline activated sludge microbial community over 9 years.</title>
        <authorList>
            <person name="Wang Y."/>
            <person name="Ye J."/>
            <person name="Ju F."/>
            <person name="Liu L."/>
            <person name="Boyd J.A."/>
            <person name="Deng Y."/>
            <person name="Parks D.H."/>
            <person name="Jiang X."/>
            <person name="Yin X."/>
            <person name="Woodcroft B.J."/>
            <person name="Tyson G.W."/>
            <person name="Hugenholtz P."/>
            <person name="Polz M.F."/>
            <person name="Zhang T."/>
        </authorList>
    </citation>
    <scope>NUCLEOTIDE SEQUENCE</scope>
    <source>
        <strain evidence="2">HKST-UBA11</strain>
    </source>
</reference>
<dbReference type="CDD" id="cd00093">
    <property type="entry name" value="HTH_XRE"/>
    <property type="match status" value="1"/>
</dbReference>
<dbReference type="PANTHER" id="PTHR34475:SF1">
    <property type="entry name" value="CYTOSKELETON PROTEIN RODZ"/>
    <property type="match status" value="1"/>
</dbReference>
<keyword evidence="1" id="KW-0812">Transmembrane</keyword>
<comment type="caution">
    <text evidence="2">The sequence shown here is derived from an EMBL/GenBank/DDBJ whole genome shotgun (WGS) entry which is preliminary data.</text>
</comment>
<dbReference type="InterPro" id="IPR001387">
    <property type="entry name" value="Cro/C1-type_HTH"/>
</dbReference>
<sequence length="229" mass="26364">MKKGEYLQEQVGEKLRQKRKELGKSLLDVEVETKIKQKYIKALEEGAYEVFPAEVYIKGFLKNYAKFLELNPELILKLYRRERTNENTQETLQGADSNRQLTSRKIRAGQNRKTWVIIGISIILSFGYFAFRVFITSQTPHLALIEPIQITAPTETETRIDTEEDSVQLRGEVGVGNSLFVNGTERKTFGLPEFSITLDNLSEGENEFIIITRNQFGIETELFIIVHKN</sequence>
<reference evidence="2" key="1">
    <citation type="submission" date="2020-04" db="EMBL/GenBank/DDBJ databases">
        <authorList>
            <person name="Zhang T."/>
        </authorList>
    </citation>
    <scope>NUCLEOTIDE SEQUENCE</scope>
    <source>
        <strain evidence="2">HKST-UBA11</strain>
    </source>
</reference>
<dbReference type="InterPro" id="IPR050400">
    <property type="entry name" value="Bact_Cytoskel_RodZ"/>
</dbReference>
<dbReference type="PANTHER" id="PTHR34475">
    <property type="match status" value="1"/>
</dbReference>
<feature type="transmembrane region" description="Helical" evidence="1">
    <location>
        <begin position="114"/>
        <end position="135"/>
    </location>
</feature>
<evidence type="ECO:0000313" key="3">
    <source>
        <dbReference type="Proteomes" id="UP000754563"/>
    </source>
</evidence>
<dbReference type="InterPro" id="IPR010982">
    <property type="entry name" value="Lambda_DNA-bd_dom_sf"/>
</dbReference>
<dbReference type="Pfam" id="PF13413">
    <property type="entry name" value="HTH_25"/>
    <property type="match status" value="1"/>
</dbReference>
<name>A0A955L8H3_9BACT</name>
<keyword evidence="1" id="KW-1133">Transmembrane helix</keyword>
<accession>A0A955L8H3</accession>
<evidence type="ECO:0000313" key="2">
    <source>
        <dbReference type="EMBL" id="MCA9386057.1"/>
    </source>
</evidence>
<protein>
    <submittedName>
        <fullName evidence="2">Helix-turn-helix domain-containing protein</fullName>
    </submittedName>
</protein>
<dbReference type="EMBL" id="JAGQLH010000073">
    <property type="protein sequence ID" value="MCA9386057.1"/>
    <property type="molecule type" value="Genomic_DNA"/>
</dbReference>
<keyword evidence="1" id="KW-0472">Membrane</keyword>
<gene>
    <name evidence="2" type="ORF">KC717_05405</name>
</gene>
<dbReference type="GO" id="GO:0003677">
    <property type="term" value="F:DNA binding"/>
    <property type="evidence" value="ECO:0007669"/>
    <property type="project" value="InterPro"/>
</dbReference>
<dbReference type="Gene3D" id="1.10.260.40">
    <property type="entry name" value="lambda repressor-like DNA-binding domains"/>
    <property type="match status" value="1"/>
</dbReference>